<dbReference type="WBParaSite" id="PSAMB.scaffold438size51222.g5951.t1">
    <property type="protein sequence ID" value="PSAMB.scaffold438size51222.g5951.t1"/>
    <property type="gene ID" value="PSAMB.scaffold438size51222.g5951"/>
</dbReference>
<dbReference type="InterPro" id="IPR001315">
    <property type="entry name" value="CARD"/>
</dbReference>
<dbReference type="PANTHER" id="PTHR15034">
    <property type="entry name" value="DEATH DOMAIN-CONTAINING PROTEIN CRADD"/>
    <property type="match status" value="1"/>
</dbReference>
<reference evidence="4" key="1">
    <citation type="submission" date="2022-11" db="UniProtKB">
        <authorList>
            <consortium name="WormBaseParasite"/>
        </authorList>
    </citation>
    <scope>IDENTIFICATION</scope>
</reference>
<dbReference type="PANTHER" id="PTHR15034:SF5">
    <property type="entry name" value="DEATH DOMAIN-CONTAINING PROTEIN CRADD"/>
    <property type="match status" value="1"/>
</dbReference>
<feature type="compositionally biased region" description="Low complexity" evidence="1">
    <location>
        <begin position="199"/>
        <end position="208"/>
    </location>
</feature>
<dbReference type="GO" id="GO:0002020">
    <property type="term" value="F:protease binding"/>
    <property type="evidence" value="ECO:0007669"/>
    <property type="project" value="InterPro"/>
</dbReference>
<organism evidence="3 4">
    <name type="scientific">Plectus sambesii</name>
    <dbReference type="NCBI Taxonomy" id="2011161"/>
    <lineage>
        <taxon>Eukaryota</taxon>
        <taxon>Metazoa</taxon>
        <taxon>Ecdysozoa</taxon>
        <taxon>Nematoda</taxon>
        <taxon>Chromadorea</taxon>
        <taxon>Plectida</taxon>
        <taxon>Plectina</taxon>
        <taxon>Plectoidea</taxon>
        <taxon>Plectidae</taxon>
        <taxon>Plectus</taxon>
    </lineage>
</organism>
<feature type="region of interest" description="Disordered" evidence="1">
    <location>
        <begin position="191"/>
        <end position="221"/>
    </location>
</feature>
<dbReference type="InterPro" id="IPR011029">
    <property type="entry name" value="DEATH-like_dom_sf"/>
</dbReference>
<dbReference type="GO" id="GO:0070513">
    <property type="term" value="F:death domain binding"/>
    <property type="evidence" value="ECO:0007669"/>
    <property type="project" value="InterPro"/>
</dbReference>
<accession>A0A914WLH3</accession>
<dbReference type="AlphaFoldDB" id="A0A914WLH3"/>
<sequence>MMPYCSLPDYIISSDMRDVTDMNEEHKNALIASLHDICQDLDAEDVLPYLRSKGTIKEGQAQDILKKTRKSTQNMQLVDFVKGAGSSAFQEFINVLHICNVKHLAAKILAHLPSSSTQQEISSEMSTGDILDTLVGFNNYQSYSVNSSVQATSSAETTSNDSNSGVQCRDLLGRIHSNHAAQRDIIINNYNGADGQHQSSSTSSSWSSQPTTEGWLQKLKR</sequence>
<dbReference type="SUPFAM" id="SSF47986">
    <property type="entry name" value="DEATH domain"/>
    <property type="match status" value="1"/>
</dbReference>
<evidence type="ECO:0000259" key="2">
    <source>
        <dbReference type="PROSITE" id="PS50209"/>
    </source>
</evidence>
<evidence type="ECO:0000256" key="1">
    <source>
        <dbReference type="SAM" id="MobiDB-lite"/>
    </source>
</evidence>
<dbReference type="Gene3D" id="1.10.533.10">
    <property type="entry name" value="Death Domain, Fas"/>
    <property type="match status" value="1"/>
</dbReference>
<evidence type="ECO:0000313" key="3">
    <source>
        <dbReference type="Proteomes" id="UP000887566"/>
    </source>
</evidence>
<feature type="domain" description="CARD" evidence="2">
    <location>
        <begin position="24"/>
        <end position="96"/>
    </location>
</feature>
<protein>
    <submittedName>
        <fullName evidence="4">CARD domain-containing protein</fullName>
    </submittedName>
</protein>
<dbReference type="GO" id="GO:0042981">
    <property type="term" value="P:regulation of apoptotic process"/>
    <property type="evidence" value="ECO:0007669"/>
    <property type="project" value="InterPro"/>
</dbReference>
<proteinExistence type="predicted"/>
<evidence type="ECO:0000313" key="4">
    <source>
        <dbReference type="WBParaSite" id="PSAMB.scaffold438size51222.g5951.t1"/>
    </source>
</evidence>
<keyword evidence="3" id="KW-1185">Reference proteome</keyword>
<name>A0A914WLH3_9BILA</name>
<dbReference type="PROSITE" id="PS50209">
    <property type="entry name" value="CARD"/>
    <property type="match status" value="1"/>
</dbReference>
<dbReference type="InterPro" id="IPR037939">
    <property type="entry name" value="CRADD"/>
</dbReference>
<dbReference type="Proteomes" id="UP000887566">
    <property type="component" value="Unplaced"/>
</dbReference>
<dbReference type="SMART" id="SM00114">
    <property type="entry name" value="CARD"/>
    <property type="match status" value="1"/>
</dbReference>
<dbReference type="Pfam" id="PF00619">
    <property type="entry name" value="CARD"/>
    <property type="match status" value="1"/>
</dbReference>
<dbReference type="CDD" id="cd01671">
    <property type="entry name" value="CARD"/>
    <property type="match status" value="1"/>
</dbReference>